<dbReference type="InterPro" id="IPR038713">
    <property type="entry name" value="Terminase_Gp1_N_sf"/>
</dbReference>
<keyword evidence="1" id="KW-1188">Viral release from host cell</keyword>
<dbReference type="AlphaFoldDB" id="A0A7X0YKR4"/>
<comment type="caution">
    <text evidence="3">The sequence shown here is derived from an EMBL/GenBank/DDBJ whole genome shotgun (WGS) entry which is preliminary data.</text>
</comment>
<dbReference type="PANTHER" id="PTHR41328:SF2">
    <property type="entry name" value="TERMINASE SMALL SUBUNIT"/>
    <property type="match status" value="1"/>
</dbReference>
<dbReference type="RefSeq" id="WP_185535086.1">
    <property type="nucleotide sequence ID" value="NZ_JAARXI010000002.1"/>
</dbReference>
<evidence type="ECO:0000256" key="1">
    <source>
        <dbReference type="ARBA" id="ARBA00022612"/>
    </source>
</evidence>
<dbReference type="InterPro" id="IPR052404">
    <property type="entry name" value="SPP1-like_terminase"/>
</dbReference>
<keyword evidence="2" id="KW-0231">Viral genome packaging</keyword>
<dbReference type="Pfam" id="PF03592">
    <property type="entry name" value="Terminase_2"/>
    <property type="match status" value="1"/>
</dbReference>
<accession>A0A7X0YKR4</accession>
<dbReference type="PANTHER" id="PTHR41328">
    <property type="entry name" value="TERMINASE SMALL SUBUNIT-RELATED"/>
    <property type="match status" value="1"/>
</dbReference>
<name>A0A7X0YKR4_9LIST</name>
<dbReference type="Gene3D" id="1.10.10.1400">
    <property type="entry name" value="Terminase, small subunit, N-terminal DNA-binding domain, HTH motif"/>
    <property type="match status" value="1"/>
</dbReference>
<gene>
    <name evidence="3" type="ORF">HCB06_03605</name>
</gene>
<dbReference type="GO" id="GO:0051276">
    <property type="term" value="P:chromosome organization"/>
    <property type="evidence" value="ECO:0007669"/>
    <property type="project" value="InterPro"/>
</dbReference>
<sequence length="268" mass="30474">MTKTEQKYKVFAQAYVSNGFNATEAAKQAGYSEKTAHVRASVLLKNVKVLEFIDIEINELAKRMRNDANKVYKMLWDRIYDCGVKMAKSDEAKRGLVPLNAELASLLLKDIPLAEHVDDLKDELEDMAFQTGEEATFRRAVIDRELSEYNGSRRALKAKMKYVDSLKNNFYLDFLSNIEYEKYARLQTDLLQDLFDRCGYKDASNINNSLLDSKLEYTQAQISKIRAEINQISGNDVNDSKDAIKEFIAATNPSDDDIAALYEGEEDG</sequence>
<protein>
    <submittedName>
        <fullName evidence="3">Terminase small subunit</fullName>
    </submittedName>
</protein>
<dbReference type="Proteomes" id="UP000529446">
    <property type="component" value="Unassembled WGS sequence"/>
</dbReference>
<evidence type="ECO:0000256" key="2">
    <source>
        <dbReference type="ARBA" id="ARBA00023219"/>
    </source>
</evidence>
<evidence type="ECO:0000313" key="3">
    <source>
        <dbReference type="EMBL" id="MBC2115696.1"/>
    </source>
</evidence>
<evidence type="ECO:0000313" key="4">
    <source>
        <dbReference type="Proteomes" id="UP000529446"/>
    </source>
</evidence>
<organism evidence="3 4">
    <name type="scientific">Listeria booriae</name>
    <dbReference type="NCBI Taxonomy" id="1552123"/>
    <lineage>
        <taxon>Bacteria</taxon>
        <taxon>Bacillati</taxon>
        <taxon>Bacillota</taxon>
        <taxon>Bacilli</taxon>
        <taxon>Bacillales</taxon>
        <taxon>Listeriaceae</taxon>
        <taxon>Listeria</taxon>
    </lineage>
</organism>
<reference evidence="3 4" key="1">
    <citation type="submission" date="2020-03" db="EMBL/GenBank/DDBJ databases">
        <title>Soil Listeria distribution.</title>
        <authorList>
            <person name="Liao J."/>
            <person name="Wiedmann M."/>
        </authorList>
    </citation>
    <scope>NUCLEOTIDE SEQUENCE [LARGE SCALE GENOMIC DNA]</scope>
    <source>
        <strain evidence="3 4">FSL L7-0360</strain>
    </source>
</reference>
<dbReference type="InterPro" id="IPR005335">
    <property type="entry name" value="Terminase_ssu"/>
</dbReference>
<proteinExistence type="predicted"/>
<dbReference type="EMBL" id="JAARXI010000002">
    <property type="protein sequence ID" value="MBC2115696.1"/>
    <property type="molecule type" value="Genomic_DNA"/>
</dbReference>